<evidence type="ECO:0000313" key="3">
    <source>
        <dbReference type="Proteomes" id="UP000019149"/>
    </source>
</evidence>
<dbReference type="PANTHER" id="PTHR12463">
    <property type="entry name" value="OXYGENASE-RELATED"/>
    <property type="match status" value="1"/>
</dbReference>
<dbReference type="EMBL" id="APAU02000003">
    <property type="protein sequence ID" value="EUB64367.1"/>
    <property type="molecule type" value="Genomic_DNA"/>
</dbReference>
<sequence length="121" mass="13818">MPVQIFLQISRSAFGELVKVECQDFGLKVNFKKQRIAFKYFTGLPDNIRPLVQHVHQRRRTSGVKSKDLHPVELCNLEYLPERRAAIVPHVDDTWLRGERLISLNLASAANMTFTSPAFGP</sequence>
<dbReference type="GO" id="GO:0070988">
    <property type="term" value="P:demethylation"/>
    <property type="evidence" value="ECO:0007669"/>
    <property type="project" value="InterPro"/>
</dbReference>
<dbReference type="Proteomes" id="UP000019149">
    <property type="component" value="Unassembled WGS sequence"/>
</dbReference>
<proteinExistence type="predicted"/>
<comment type="caution">
    <text evidence="2">The sequence shown here is derived from an EMBL/GenBank/DDBJ whole genome shotgun (WGS) entry which is preliminary data.</text>
</comment>
<dbReference type="STRING" id="6210.W6V0G1"/>
<protein>
    <submittedName>
        <fullName evidence="2">Alkylated DNA repair protein AlkB</fullName>
    </submittedName>
</protein>
<evidence type="ECO:0000256" key="1">
    <source>
        <dbReference type="ARBA" id="ARBA00001954"/>
    </source>
</evidence>
<keyword evidence="3" id="KW-1185">Reference proteome</keyword>
<gene>
    <name evidence="2" type="ORF">EGR_00911</name>
</gene>
<dbReference type="GO" id="GO:0016491">
    <property type="term" value="F:oxidoreductase activity"/>
    <property type="evidence" value="ECO:0007669"/>
    <property type="project" value="TreeGrafter"/>
</dbReference>
<name>W6V0G1_ECHGR</name>
<dbReference type="InterPro" id="IPR032857">
    <property type="entry name" value="ALKBH4"/>
</dbReference>
<organism evidence="2 3">
    <name type="scientific">Echinococcus granulosus</name>
    <name type="common">Hydatid tapeworm</name>
    <dbReference type="NCBI Taxonomy" id="6210"/>
    <lineage>
        <taxon>Eukaryota</taxon>
        <taxon>Metazoa</taxon>
        <taxon>Spiralia</taxon>
        <taxon>Lophotrochozoa</taxon>
        <taxon>Platyhelminthes</taxon>
        <taxon>Cestoda</taxon>
        <taxon>Eucestoda</taxon>
        <taxon>Cyclophyllidea</taxon>
        <taxon>Taeniidae</taxon>
        <taxon>Echinococcus</taxon>
        <taxon>Echinococcus granulosus group</taxon>
    </lineage>
</organism>
<dbReference type="InterPro" id="IPR037151">
    <property type="entry name" value="AlkB-like_sf"/>
</dbReference>
<dbReference type="PANTHER" id="PTHR12463:SF0">
    <property type="entry name" value="ALPHA-KETOGLUTARATE-DEPENDENT DIOXYGENASE ALKB HOMOLOG 4"/>
    <property type="match status" value="1"/>
</dbReference>
<evidence type="ECO:0000313" key="2">
    <source>
        <dbReference type="EMBL" id="EUB64367.1"/>
    </source>
</evidence>
<dbReference type="AlphaFoldDB" id="W6V0G1"/>
<dbReference type="GO" id="GO:0032451">
    <property type="term" value="F:demethylase activity"/>
    <property type="evidence" value="ECO:0007669"/>
    <property type="project" value="TreeGrafter"/>
</dbReference>
<dbReference type="GeneID" id="36336626"/>
<dbReference type="RefSeq" id="XP_024355563.1">
    <property type="nucleotide sequence ID" value="XM_024490160.1"/>
</dbReference>
<comment type="cofactor">
    <cofactor evidence="1">
        <name>Fe(2+)</name>
        <dbReference type="ChEBI" id="CHEBI:29033"/>
    </cofactor>
</comment>
<dbReference type="OrthoDB" id="442860at2759"/>
<accession>W6V0G1</accession>
<dbReference type="CTD" id="36336626"/>
<dbReference type="SUPFAM" id="SSF51197">
    <property type="entry name" value="Clavaminate synthase-like"/>
    <property type="match status" value="1"/>
</dbReference>
<reference evidence="2 3" key="1">
    <citation type="journal article" date="2013" name="Nat. Genet.">
        <title>The genome of the hydatid tapeworm Echinococcus granulosus.</title>
        <authorList>
            <person name="Zheng H."/>
            <person name="Zhang W."/>
            <person name="Zhang L."/>
            <person name="Zhang Z."/>
            <person name="Li J."/>
            <person name="Lu G."/>
            <person name="Zhu Y."/>
            <person name="Wang Y."/>
            <person name="Huang Y."/>
            <person name="Liu J."/>
            <person name="Kang H."/>
            <person name="Chen J."/>
            <person name="Wang L."/>
            <person name="Chen A."/>
            <person name="Yu S."/>
            <person name="Gao Z."/>
            <person name="Jin L."/>
            <person name="Gu W."/>
            <person name="Wang Z."/>
            <person name="Zhao L."/>
            <person name="Shi B."/>
            <person name="Wen H."/>
            <person name="Lin R."/>
            <person name="Jones M.K."/>
            <person name="Brejova B."/>
            <person name="Vinar T."/>
            <person name="Zhao G."/>
            <person name="McManus D.P."/>
            <person name="Chen Z."/>
            <person name="Zhou Y."/>
            <person name="Wang S."/>
        </authorList>
    </citation>
    <scope>NUCLEOTIDE SEQUENCE [LARGE SCALE GENOMIC DNA]</scope>
</reference>
<dbReference type="KEGG" id="egl:EGR_00911"/>
<dbReference type="Gene3D" id="2.60.120.590">
    <property type="entry name" value="Alpha-ketoglutarate-dependent dioxygenase AlkB-like"/>
    <property type="match status" value="1"/>
</dbReference>